<keyword evidence="2" id="KW-1185">Reference proteome</keyword>
<name>A0ABT9DEM8_9MOLU</name>
<organism evidence="1 2">
    <name type="scientific">Candidatus Phytoplasma melaleucae</name>
    <dbReference type="NCBI Taxonomy" id="2982630"/>
    <lineage>
        <taxon>Bacteria</taxon>
        <taxon>Bacillati</taxon>
        <taxon>Mycoplasmatota</taxon>
        <taxon>Mollicutes</taxon>
        <taxon>Acholeplasmatales</taxon>
        <taxon>Acholeplasmataceae</taxon>
        <taxon>Candidatus Phytoplasma</taxon>
    </lineage>
</organism>
<sequence>MSQTTIIAYHEHKLNSMGIIKNNLKTKLVSALLHNDANVSDPKELFCLSLVICFYKTITKYLKTNNNLSNEVKVKVVCNSYKDDEGFYFAINLICGIQHLSLEQTQLIINKVHRKCPISRMLQTYPHIKLLSTLYEEIN</sequence>
<dbReference type="InterPro" id="IPR036102">
    <property type="entry name" value="OsmC/Ohrsf"/>
</dbReference>
<dbReference type="Pfam" id="PF02566">
    <property type="entry name" value="OsmC"/>
    <property type="match status" value="1"/>
</dbReference>
<proteinExistence type="predicted"/>
<evidence type="ECO:0000313" key="2">
    <source>
        <dbReference type="Proteomes" id="UP001172036"/>
    </source>
</evidence>
<dbReference type="InterPro" id="IPR003718">
    <property type="entry name" value="OsmC/Ohr_fam"/>
</dbReference>
<dbReference type="SUPFAM" id="SSF82784">
    <property type="entry name" value="OsmC-like"/>
    <property type="match status" value="1"/>
</dbReference>
<comment type="caution">
    <text evidence="1">The sequence shown here is derived from an EMBL/GenBank/DDBJ whole genome shotgun (WGS) entry which is preliminary data.</text>
</comment>
<dbReference type="InterPro" id="IPR015946">
    <property type="entry name" value="KH_dom-like_a/b"/>
</dbReference>
<accession>A0ABT9DEM8</accession>
<dbReference type="Proteomes" id="UP001172036">
    <property type="component" value="Unassembled WGS sequence"/>
</dbReference>
<dbReference type="Gene3D" id="3.30.300.20">
    <property type="match status" value="1"/>
</dbReference>
<reference evidence="1 2" key="1">
    <citation type="journal article" date="2023" name="Int. J. Syst. Evol. Microbiol.">
        <title>The observation of taxonomic boundaries for the 16SrII and 16SrXXV phytoplasmas using genome-based delimitation.</title>
        <authorList>
            <person name="Rodrigues Jardim B."/>
            <person name="Tran-Nguyen L.T.T."/>
            <person name="Gambley C."/>
            <person name="Al-Sadi A.M."/>
            <person name="Al-Subhi A.M."/>
            <person name="Foissac X."/>
            <person name="Salar P."/>
            <person name="Cai H."/>
            <person name="Yang J.Y."/>
            <person name="Davis R."/>
            <person name="Jones L."/>
            <person name="Rodoni B."/>
            <person name="Constable F.E."/>
        </authorList>
    </citation>
    <scope>NUCLEOTIDE SEQUENCE [LARGE SCALE GENOMIC DNA]</scope>
    <source>
        <strain evidence="1">BAWM-155c</strain>
    </source>
</reference>
<evidence type="ECO:0000313" key="1">
    <source>
        <dbReference type="EMBL" id="MDO8168244.1"/>
    </source>
</evidence>
<dbReference type="EMBL" id="JAOSID010000010">
    <property type="protein sequence ID" value="MDO8168244.1"/>
    <property type="molecule type" value="Genomic_DNA"/>
</dbReference>
<dbReference type="RefSeq" id="WP_304515448.1">
    <property type="nucleotide sequence ID" value="NZ_JAOSID010000010.1"/>
</dbReference>
<protein>
    <submittedName>
        <fullName evidence="1">OsmC family protein</fullName>
    </submittedName>
</protein>
<gene>
    <name evidence="1" type="ORF">OC680_02000</name>
</gene>